<proteinExistence type="predicted"/>
<name>A0A084EGT1_SPHYA</name>
<sequence>MTGLIFTDAQQAIGFARPALYRTHSTVMEEKYPAFQYAKYIPTNEDGDMWDVGTVVTSLNGPAGRAEYLSGKGFDIPNVSAQMSQGVSNFYLAGCGYELSLQEVNRASKMGVDINTRDASDARKIAEKFIYDRAMTGSTEKGFTGLLNNATVPVANVPADGTGSVTSWSAKNADQKARDINLALTDVYTATKETELADTLLLPTSSFLDASTTRMGDTGMTVLAFLQQNNAYTAITGLPLNIMPARELETAGAGGTKRMVAYARNPGILEFFLPGAFTFLPLHPLSSMSWRVDGIMNVGQTEIYRPKGISYRDGI</sequence>
<dbReference type="STRING" id="13690.AX777_18305"/>
<protein>
    <recommendedName>
        <fullName evidence="3">DUF2184 domain-containing protein</fullName>
    </recommendedName>
</protein>
<evidence type="ECO:0008006" key="3">
    <source>
        <dbReference type="Google" id="ProtNLM"/>
    </source>
</evidence>
<organism evidence="1 2">
    <name type="scientific">Sphingobium yanoikuyae</name>
    <name type="common">Sphingomonas yanoikuyae</name>
    <dbReference type="NCBI Taxonomy" id="13690"/>
    <lineage>
        <taxon>Bacteria</taxon>
        <taxon>Pseudomonadati</taxon>
        <taxon>Pseudomonadota</taxon>
        <taxon>Alphaproteobacteria</taxon>
        <taxon>Sphingomonadales</taxon>
        <taxon>Sphingomonadaceae</taxon>
        <taxon>Sphingobium</taxon>
    </lineage>
</organism>
<dbReference type="eggNOG" id="COG4834">
    <property type="taxonomic scope" value="Bacteria"/>
</dbReference>
<dbReference type="Pfam" id="PF09950">
    <property type="entry name" value="Major_capside"/>
    <property type="match status" value="1"/>
</dbReference>
<accession>A0A084EGT1</accession>
<dbReference type="InterPro" id="IPR020049">
    <property type="entry name" value="Major_capsid-like"/>
</dbReference>
<dbReference type="PATRIC" id="fig|13690.10.peg.3760"/>
<comment type="caution">
    <text evidence="1">The sequence shown here is derived from an EMBL/GenBank/DDBJ whole genome shotgun (WGS) entry which is preliminary data.</text>
</comment>
<gene>
    <name evidence="1" type="ORF">CP98_03671</name>
</gene>
<dbReference type="AlphaFoldDB" id="A0A084EGT1"/>
<dbReference type="EMBL" id="JGVR01000024">
    <property type="protein sequence ID" value="KEZ17173.1"/>
    <property type="molecule type" value="Genomic_DNA"/>
</dbReference>
<evidence type="ECO:0000313" key="2">
    <source>
        <dbReference type="Proteomes" id="UP000028534"/>
    </source>
</evidence>
<evidence type="ECO:0000313" key="1">
    <source>
        <dbReference type="EMBL" id="KEZ17173.1"/>
    </source>
</evidence>
<dbReference type="PIRSF" id="PIRSF029202">
    <property type="entry name" value="UCP029202"/>
    <property type="match status" value="1"/>
</dbReference>
<reference evidence="1 2" key="1">
    <citation type="submission" date="2014-03" db="EMBL/GenBank/DDBJ databases">
        <title>Genome sequence of Sphingobium yanoikuyae B1.</title>
        <authorList>
            <person name="Gan H.M."/>
            <person name="Gan H.Y."/>
            <person name="Savka M.A."/>
        </authorList>
    </citation>
    <scope>NUCLEOTIDE SEQUENCE [LARGE SCALE GENOMIC DNA]</scope>
    <source>
        <strain evidence="1 2">B1</strain>
    </source>
</reference>
<dbReference type="Proteomes" id="UP000028534">
    <property type="component" value="Unassembled WGS sequence"/>
</dbReference>